<dbReference type="CDD" id="cd05251">
    <property type="entry name" value="NmrA_like_SDR_a"/>
    <property type="match status" value="1"/>
</dbReference>
<protein>
    <recommendedName>
        <fullName evidence="4">NmrA-like domain-containing protein</fullName>
    </recommendedName>
</protein>
<evidence type="ECO:0000313" key="6">
    <source>
        <dbReference type="Proteomes" id="UP000649114"/>
    </source>
</evidence>
<dbReference type="GO" id="GO:0005634">
    <property type="term" value="C:nucleus"/>
    <property type="evidence" value="ECO:0007669"/>
    <property type="project" value="TreeGrafter"/>
</dbReference>
<reference evidence="5" key="1">
    <citation type="journal article" date="2020" name="bioRxiv">
        <title>Genomic and phenotypic heterogeneity of clinical isolates of the human pathogens Aspergillus fumigatus, Aspergillus lentulus and Aspergillus fumigatiaffinis.</title>
        <authorList>
            <person name="dos Santos R.A.C."/>
            <person name="Steenwyk J.L."/>
            <person name="Rivero-Menendez O."/>
            <person name="Mead M.E."/>
            <person name="Silva L.P."/>
            <person name="Bastos R.W."/>
            <person name="Alastruey-Izquierdo A."/>
            <person name="Goldman G.H."/>
            <person name="Rokas A."/>
        </authorList>
    </citation>
    <scope>NUCLEOTIDE SEQUENCE</scope>
    <source>
        <strain evidence="5">CNM-CM8927</strain>
    </source>
</reference>
<dbReference type="EMBL" id="JAAAPU010000018">
    <property type="protein sequence ID" value="KAF4207532.1"/>
    <property type="molecule type" value="Genomic_DNA"/>
</dbReference>
<evidence type="ECO:0000256" key="1">
    <source>
        <dbReference type="ARBA" id="ARBA00006328"/>
    </source>
</evidence>
<dbReference type="GO" id="GO:0016491">
    <property type="term" value="F:oxidoreductase activity"/>
    <property type="evidence" value="ECO:0007669"/>
    <property type="project" value="UniProtKB-KW"/>
</dbReference>
<dbReference type="Gene3D" id="3.90.25.10">
    <property type="entry name" value="UDP-galactose 4-epimerase, domain 1"/>
    <property type="match status" value="1"/>
</dbReference>
<organism evidence="5 6">
    <name type="scientific">Aspergillus lentulus</name>
    <dbReference type="NCBI Taxonomy" id="293939"/>
    <lineage>
        <taxon>Eukaryota</taxon>
        <taxon>Fungi</taxon>
        <taxon>Dikarya</taxon>
        <taxon>Ascomycota</taxon>
        <taxon>Pezizomycotina</taxon>
        <taxon>Eurotiomycetes</taxon>
        <taxon>Eurotiomycetidae</taxon>
        <taxon>Eurotiales</taxon>
        <taxon>Aspergillaceae</taxon>
        <taxon>Aspergillus</taxon>
        <taxon>Aspergillus subgen. Fumigati</taxon>
    </lineage>
</organism>
<keyword evidence="2" id="KW-0521">NADP</keyword>
<dbReference type="SUPFAM" id="SSF51735">
    <property type="entry name" value="NAD(P)-binding Rossmann-fold domains"/>
    <property type="match status" value="1"/>
</dbReference>
<accession>A0AAN5YUA1</accession>
<evidence type="ECO:0000259" key="4">
    <source>
        <dbReference type="Pfam" id="PF05368"/>
    </source>
</evidence>
<dbReference type="InterPro" id="IPR051164">
    <property type="entry name" value="NmrA-like_oxidored"/>
</dbReference>
<dbReference type="Gene3D" id="3.40.50.720">
    <property type="entry name" value="NAD(P)-binding Rossmann-like Domain"/>
    <property type="match status" value="1"/>
</dbReference>
<comment type="caution">
    <text evidence="5">The sequence shown here is derived from an EMBL/GenBank/DDBJ whole genome shotgun (WGS) entry which is preliminary data.</text>
</comment>
<dbReference type="PANTHER" id="PTHR42748:SF30">
    <property type="entry name" value="NMRA-LIKE DOMAIN-CONTAINING PROTEIN"/>
    <property type="match status" value="1"/>
</dbReference>
<reference evidence="5" key="2">
    <citation type="submission" date="2020-04" db="EMBL/GenBank/DDBJ databases">
        <authorList>
            <person name="Santos R.A.C."/>
            <person name="Steenwyk J.L."/>
            <person name="Rivero-Menendez O."/>
            <person name="Mead M.E."/>
            <person name="Silva L.P."/>
            <person name="Bastos R.W."/>
            <person name="Alastruey-Izquierdo A."/>
            <person name="Goldman G.H."/>
            <person name="Rokas A."/>
        </authorList>
    </citation>
    <scope>NUCLEOTIDE SEQUENCE</scope>
    <source>
        <strain evidence="5">CNM-CM8927</strain>
    </source>
</reference>
<comment type="similarity">
    <text evidence="1">Belongs to the NmrA-type oxidoreductase family.</text>
</comment>
<name>A0AAN5YUA1_ASPLE</name>
<feature type="domain" description="NmrA-like" evidence="4">
    <location>
        <begin position="7"/>
        <end position="283"/>
    </location>
</feature>
<dbReference type="AlphaFoldDB" id="A0AAN5YUA1"/>
<gene>
    <name evidence="5" type="ORF">CNMCM8927_002937</name>
</gene>
<dbReference type="Proteomes" id="UP000649114">
    <property type="component" value="Unassembled WGS sequence"/>
</dbReference>
<evidence type="ECO:0000256" key="2">
    <source>
        <dbReference type="ARBA" id="ARBA00022857"/>
    </source>
</evidence>
<evidence type="ECO:0000313" key="5">
    <source>
        <dbReference type="EMBL" id="KAF4207532.1"/>
    </source>
</evidence>
<dbReference type="Pfam" id="PF05368">
    <property type="entry name" value="NmrA"/>
    <property type="match status" value="1"/>
</dbReference>
<keyword evidence="3" id="KW-0560">Oxidoreductase</keyword>
<dbReference type="InterPro" id="IPR008030">
    <property type="entry name" value="NmrA-like"/>
</dbReference>
<proteinExistence type="inferred from homology"/>
<evidence type="ECO:0000256" key="3">
    <source>
        <dbReference type="ARBA" id="ARBA00023002"/>
    </source>
</evidence>
<sequence>MGSIPMLITVFGATGNQGSSVCRSLAKNPKFKVRAITRNPQSDASRELSTLGVEMVRADGWNSEQMLEAFQGSWGAFINTNSFDPIFLEKNGPTEFDLGRNVVDSAVAAGVPHLVYSSGAPCFEMTRRQIQLDAYDKKWETEQYIRAICKFKTFTAIGAGWYLENFLDKEQSACFGGFPHIEDEEGYLTFRMPEIGESGEVPWVDITHDFGDIVQGIFLDPERWDGAYVQAISEIQSLKGMAEAFEKATGKKTRYAPVLPSWEAFETYGVPELEILKRFIGFMQLTGGYCFQEKSDVTNAAELKRETSRALNSPESILTSLVRFFSDHFPAQTGELEECRREK</sequence>
<dbReference type="InterPro" id="IPR036291">
    <property type="entry name" value="NAD(P)-bd_dom_sf"/>
</dbReference>
<dbReference type="PANTHER" id="PTHR42748">
    <property type="entry name" value="NITROGEN METABOLITE REPRESSION PROTEIN NMRA FAMILY MEMBER"/>
    <property type="match status" value="1"/>
</dbReference>